<evidence type="ECO:0000256" key="1">
    <source>
        <dbReference type="ARBA" id="ARBA00022527"/>
    </source>
</evidence>
<dbReference type="VEuPathDB" id="TriTrypDB:TcYC6_0079830"/>
<dbReference type="PROSITE" id="PS00107">
    <property type="entry name" value="PROTEIN_KINASE_ATP"/>
    <property type="match status" value="1"/>
</dbReference>
<evidence type="ECO:0000256" key="3">
    <source>
        <dbReference type="ARBA" id="ARBA00022741"/>
    </source>
</evidence>
<evidence type="ECO:0000313" key="10">
    <source>
        <dbReference type="Proteomes" id="UP000246121"/>
    </source>
</evidence>
<feature type="binding site" evidence="6">
    <location>
        <position position="37"/>
    </location>
    <ligand>
        <name>ATP</name>
        <dbReference type="ChEBI" id="CHEBI:30616"/>
    </ligand>
</feature>
<dbReference type="SMR" id="A0A2V2VUT6"/>
<dbReference type="PANTHER" id="PTHR24346">
    <property type="entry name" value="MAP/MICROTUBULE AFFINITY-REGULATING KINASE"/>
    <property type="match status" value="1"/>
</dbReference>
<dbReference type="PROSITE" id="PS50011">
    <property type="entry name" value="PROTEIN_KINASE_DOM"/>
    <property type="match status" value="1"/>
</dbReference>
<dbReference type="SUPFAM" id="SSF56112">
    <property type="entry name" value="Protein kinase-like (PK-like)"/>
    <property type="match status" value="1"/>
</dbReference>
<dbReference type="VEuPathDB" id="TriTrypDB:TcCL_NonESM08156"/>
<keyword evidence="3 6" id="KW-0547">Nucleotide-binding</keyword>
<dbReference type="VEuPathDB" id="TriTrypDB:TcG_09438"/>
<dbReference type="VEuPathDB" id="TriTrypDB:TcCLB.506679.80"/>
<comment type="caution">
    <text evidence="9">The sequence shown here is derived from an EMBL/GenBank/DDBJ whole genome shotgun (WGS) entry which is preliminary data.</text>
</comment>
<dbReference type="Pfam" id="PF00069">
    <property type="entry name" value="Pkinase"/>
    <property type="match status" value="1"/>
</dbReference>
<keyword evidence="2" id="KW-0808">Transferase</keyword>
<dbReference type="InterPro" id="IPR008271">
    <property type="entry name" value="Ser/Thr_kinase_AS"/>
</dbReference>
<evidence type="ECO:0000259" key="8">
    <source>
        <dbReference type="PROSITE" id="PS50011"/>
    </source>
</evidence>
<dbReference type="VEuPathDB" id="TriTrypDB:TCDM_01142"/>
<dbReference type="PROSITE" id="PS00108">
    <property type="entry name" value="PROTEIN_KINASE_ST"/>
    <property type="match status" value="1"/>
</dbReference>
<reference evidence="9 10" key="1">
    <citation type="journal article" date="2018" name="Microb. Genom.">
        <title>Expanding an expanded genome: long-read sequencing of Trypanosoma cruzi.</title>
        <authorList>
            <person name="Berna L."/>
            <person name="Rodriguez M."/>
            <person name="Chiribao M.L."/>
            <person name="Parodi-Talice A."/>
            <person name="Pita S."/>
            <person name="Rijo G."/>
            <person name="Alvarez-Valin F."/>
            <person name="Robello C."/>
        </authorList>
    </citation>
    <scope>NUCLEOTIDE SEQUENCE [LARGE SCALE GENOMIC DNA]</scope>
    <source>
        <strain evidence="9 10">Dm28c</strain>
    </source>
</reference>
<organism evidence="9 10">
    <name type="scientific">Trypanosoma cruzi</name>
    <dbReference type="NCBI Taxonomy" id="5693"/>
    <lineage>
        <taxon>Eukaryota</taxon>
        <taxon>Discoba</taxon>
        <taxon>Euglenozoa</taxon>
        <taxon>Kinetoplastea</taxon>
        <taxon>Metakinetoplastina</taxon>
        <taxon>Trypanosomatida</taxon>
        <taxon>Trypanosomatidae</taxon>
        <taxon>Trypanosoma</taxon>
        <taxon>Schizotrypanum</taxon>
    </lineage>
</organism>
<dbReference type="PANTHER" id="PTHR24346:SF110">
    <property type="entry name" value="NON-SPECIFIC SERINE_THREONINE PROTEIN KINASE"/>
    <property type="match status" value="1"/>
</dbReference>
<dbReference type="VEuPathDB" id="TriTrypDB:BCY84_16189"/>
<feature type="compositionally biased region" description="Polar residues" evidence="7">
    <location>
        <begin position="530"/>
        <end position="541"/>
    </location>
</feature>
<dbReference type="InterPro" id="IPR000719">
    <property type="entry name" value="Prot_kinase_dom"/>
</dbReference>
<dbReference type="FunFam" id="3.30.200.20:FF:000003">
    <property type="entry name" value="Non-specific serine/threonine protein kinase"/>
    <property type="match status" value="1"/>
</dbReference>
<dbReference type="GO" id="GO:0004674">
    <property type="term" value="F:protein serine/threonine kinase activity"/>
    <property type="evidence" value="ECO:0007669"/>
    <property type="project" value="UniProtKB-KW"/>
</dbReference>
<dbReference type="InterPro" id="IPR017441">
    <property type="entry name" value="Protein_kinase_ATP_BS"/>
</dbReference>
<dbReference type="GO" id="GO:0005737">
    <property type="term" value="C:cytoplasm"/>
    <property type="evidence" value="ECO:0007669"/>
    <property type="project" value="TreeGrafter"/>
</dbReference>
<dbReference type="EMBL" id="PRFA01000013">
    <property type="protein sequence ID" value="PWU98093.1"/>
    <property type="molecule type" value="Genomic_DNA"/>
</dbReference>
<feature type="domain" description="Protein kinase" evidence="8">
    <location>
        <begin position="8"/>
        <end position="262"/>
    </location>
</feature>
<keyword evidence="4 9" id="KW-0418">Kinase</keyword>
<dbReference type="VEuPathDB" id="TriTrypDB:TCSYLVIO_004355"/>
<gene>
    <name evidence="9" type="ORF">C4B63_13g231</name>
</gene>
<dbReference type="InterPro" id="IPR028375">
    <property type="entry name" value="KA1/Ssp2_C"/>
</dbReference>
<protein>
    <submittedName>
        <fullName evidence="9">Putative serine/threonine protein kinase</fullName>
    </submittedName>
</protein>
<feature type="region of interest" description="Disordered" evidence="7">
    <location>
        <begin position="527"/>
        <end position="550"/>
    </location>
</feature>
<dbReference type="AlphaFoldDB" id="A0A2V2VUT6"/>
<dbReference type="VEuPathDB" id="TriTrypDB:TcBrA4_0004100"/>
<dbReference type="GO" id="GO:0005524">
    <property type="term" value="F:ATP binding"/>
    <property type="evidence" value="ECO:0007669"/>
    <property type="project" value="UniProtKB-UniRule"/>
</dbReference>
<evidence type="ECO:0000256" key="2">
    <source>
        <dbReference type="ARBA" id="ARBA00022679"/>
    </source>
</evidence>
<evidence type="ECO:0000313" key="9">
    <source>
        <dbReference type="EMBL" id="PWU98093.1"/>
    </source>
</evidence>
<dbReference type="VEuPathDB" id="TriTrypDB:Tc_MARK_8535"/>
<dbReference type="VEuPathDB" id="TriTrypDB:C3747_73g44"/>
<keyword evidence="5 6" id="KW-0067">ATP-binding</keyword>
<dbReference type="Proteomes" id="UP000246121">
    <property type="component" value="Unassembled WGS sequence"/>
</dbReference>
<dbReference type="SUPFAM" id="SSF103243">
    <property type="entry name" value="KA1-like"/>
    <property type="match status" value="1"/>
</dbReference>
<keyword evidence="1 9" id="KW-0723">Serine/threonine-protein kinase</keyword>
<dbReference type="GO" id="GO:0035556">
    <property type="term" value="P:intracellular signal transduction"/>
    <property type="evidence" value="ECO:0007669"/>
    <property type="project" value="TreeGrafter"/>
</dbReference>
<name>A0A2V2VUT6_TRYCR</name>
<dbReference type="SMART" id="SM00220">
    <property type="entry name" value="S_TKc"/>
    <property type="match status" value="1"/>
</dbReference>
<dbReference type="VEuPathDB" id="TriTrypDB:TcCLB.510861.140"/>
<evidence type="ECO:0000256" key="4">
    <source>
        <dbReference type="ARBA" id="ARBA00022777"/>
    </source>
</evidence>
<dbReference type="VEuPathDB" id="TriTrypDB:C4B63_13g231"/>
<dbReference type="FunFam" id="1.10.510.10:FF:000571">
    <property type="entry name" value="Maternal embryonic leucine zipper kinase"/>
    <property type="match status" value="1"/>
</dbReference>
<dbReference type="InterPro" id="IPR011009">
    <property type="entry name" value="Kinase-like_dom_sf"/>
</dbReference>
<evidence type="ECO:0000256" key="7">
    <source>
        <dbReference type="SAM" id="MobiDB-lite"/>
    </source>
</evidence>
<evidence type="ECO:0000256" key="6">
    <source>
        <dbReference type="PROSITE-ProRule" id="PRU10141"/>
    </source>
</evidence>
<proteinExistence type="predicted"/>
<dbReference type="VEuPathDB" id="TriTrypDB:ECC02_003893"/>
<evidence type="ECO:0000256" key="5">
    <source>
        <dbReference type="ARBA" id="ARBA00022840"/>
    </source>
</evidence>
<dbReference type="Gene3D" id="1.10.510.10">
    <property type="entry name" value="Transferase(Phosphotransferase) domain 1"/>
    <property type="match status" value="1"/>
</dbReference>
<accession>A0A2V2VUT6</accession>
<sequence length="742" mass="81644">MSQKFGPYQVGETIGRGTFGKVKLAVHEPTRKKVALKIISRKLMEQDARSSIKITREIKILKVLRHPNVMRLYDVVQTTHDIVLILEYVSGGELFDYICRKGRLTEDVARGIFQQIVAGVAYCHRYHVAHRDLKPENIMMEQGSTRIKICDFGLSSVFRDGCFLATSCGTPNYASPEVVSGKLYGGPETDVWSCGVVLYTMVVGALPFDDSNVGNLFKKIQTATYHVPNTLSAGLADLLRRMLVVNPLERATMEQVMRHPWVFPAFPPYLLALHYETILETVTFGKMALTREEALDEKILEVVAARFHISVPEVAAIIASKEKKKSPLFSIQETAHEKGASGNSYPALEFFEKAVNVVDAKLWPAPLVIPPAEQALRDDEHNLHVSYLILLHNKQDSLFLENLSKVGSSCDAANSLILTLSASQGYGSLNANSLHQISMGMSAVSRSLQQAQQKGAPQTLRVNKEGGITFFGSLPAHVQSENQLTEEVDLYMKGYNDVVEAFIPLCCVRSKHTLLGKLLGVVERPMSAKEPTQSYSQTPPSKSKGGGTLLQPLLKPMVKEGSTSPASMSNEGALLVPASRGKKTKCNTSGKGSGIPHNCEGGTSFSSSMTPDVFQCGTVTRFGNEFIRNGVLFSKSGWVTTLHYVYNAMEEEGFLWKTTQPFSFAAVVHPSVKLQLKIYKVNAEEQIVDVKVSSQSGMHACDKAMSLLDRLRRKAVLHTERKLKENMAMLEQGGASSLGPDE</sequence>